<feature type="region of interest" description="Disordered" evidence="2">
    <location>
        <begin position="1"/>
        <end position="132"/>
    </location>
</feature>
<feature type="compositionally biased region" description="Low complexity" evidence="2">
    <location>
        <begin position="1"/>
        <end position="21"/>
    </location>
</feature>
<dbReference type="PROSITE" id="PS50006">
    <property type="entry name" value="FHA_DOMAIN"/>
    <property type="match status" value="1"/>
</dbReference>
<feature type="domain" description="FHA" evidence="3">
    <location>
        <begin position="618"/>
        <end position="679"/>
    </location>
</feature>
<reference evidence="4" key="1">
    <citation type="submission" date="2021-04" db="EMBL/GenBank/DDBJ databases">
        <title>Dactylosporangium aurantiacum NRRL B-8018 full assembly.</title>
        <authorList>
            <person name="Hartkoorn R.C."/>
            <person name="Beaudoing E."/>
            <person name="Hot D."/>
        </authorList>
    </citation>
    <scope>NUCLEOTIDE SEQUENCE</scope>
    <source>
        <strain evidence="4">NRRL B-8018</strain>
    </source>
</reference>
<keyword evidence="1" id="KW-0597">Phosphoprotein</keyword>
<organism evidence="4 5">
    <name type="scientific">Dactylosporangium aurantiacum</name>
    <dbReference type="NCBI Taxonomy" id="35754"/>
    <lineage>
        <taxon>Bacteria</taxon>
        <taxon>Bacillati</taxon>
        <taxon>Actinomycetota</taxon>
        <taxon>Actinomycetes</taxon>
        <taxon>Micromonosporales</taxon>
        <taxon>Micromonosporaceae</taxon>
        <taxon>Dactylosporangium</taxon>
    </lineage>
</organism>
<dbReference type="Gene3D" id="2.60.200.20">
    <property type="match status" value="1"/>
</dbReference>
<dbReference type="AlphaFoldDB" id="A0A9Q9I7J4"/>
<evidence type="ECO:0000313" key="4">
    <source>
        <dbReference type="EMBL" id="UWZ50762.1"/>
    </source>
</evidence>
<proteinExistence type="predicted"/>
<feature type="region of interest" description="Disordered" evidence="2">
    <location>
        <begin position="419"/>
        <end position="460"/>
    </location>
</feature>
<dbReference type="InterPro" id="IPR000253">
    <property type="entry name" value="FHA_dom"/>
</dbReference>
<feature type="compositionally biased region" description="Pro residues" evidence="2">
    <location>
        <begin position="32"/>
        <end position="41"/>
    </location>
</feature>
<evidence type="ECO:0000259" key="3">
    <source>
        <dbReference type="PROSITE" id="PS50006"/>
    </source>
</evidence>
<dbReference type="CDD" id="cd00060">
    <property type="entry name" value="FHA"/>
    <property type="match status" value="1"/>
</dbReference>
<sequence>MTMPTVTGGAATGPAGAGTSRPARRRRATTPEPQPPSPAVPPEAEAPAPAPAPTARRRAAATQAARPATSAAVKAAPARSRAAAADTVQPPLDELDEPDEPAKATKAPKAKTVTVAAAKTTPRRTATASVAPHTVAPQAPATPHPVSPHPVAPHVVAPATVRTVTTRVTTMRTATGRAAAARAAAARSAAARAAALPAVAPAPVVAPEPAGAQEPAGALTDVLTDAVDDAMDTRMDARMGDAMGGEMGGGVGGGLDGTVAAVVRATPGMTVRPLPGNGLVMRQGDLVLAGAEAGIGVVVKAFAEVVAAGGDGVLLVRRVAAVLAADYAGAVAACAACGPTRDGRLAVLVYAGARAHIDAAGQASTLSGEHDIAAVARVLPAPVDAVRLELPGAADADPRTRLDVGVVVAAGVSITFADGMPRLTPQEPAPAAPATAAAPASAPAAPEHAMAPEPATAPHHMTAPEHAMAPQHAMAPEPAMAHAAMPAPAYPAAPTAVAAPVAVAAPAAAPPLHDTGSHVAVGQRPQVEHRATVAVPVVAPSRRDAGEAQPERPVQPHAPLVSGLHCPEGHFNDPRLKYCGVCGMSMTQAASVEQDGLRPPLGVLVLDRGGTFVLDGDLVVGREPQADRDVVAGIARPLVLDEPALTVSRQHARISLIDWDVYVEDLDSKNGTRLQRPGVQPTHIAANTLTPIGPGTVIWMGDRWLRYESNRHL</sequence>
<dbReference type="RefSeq" id="WP_156089369.1">
    <property type="nucleotide sequence ID" value="NZ_CP073767.1"/>
</dbReference>
<evidence type="ECO:0000256" key="2">
    <source>
        <dbReference type="SAM" id="MobiDB-lite"/>
    </source>
</evidence>
<dbReference type="OrthoDB" id="5240729at2"/>
<evidence type="ECO:0000313" key="5">
    <source>
        <dbReference type="Proteomes" id="UP001058003"/>
    </source>
</evidence>
<keyword evidence="5" id="KW-1185">Reference proteome</keyword>
<dbReference type="KEGG" id="daur:Daura_28540"/>
<dbReference type="EMBL" id="CP073767">
    <property type="protein sequence ID" value="UWZ50762.1"/>
    <property type="molecule type" value="Genomic_DNA"/>
</dbReference>
<feature type="compositionally biased region" description="Low complexity" evidence="2">
    <location>
        <begin position="432"/>
        <end position="460"/>
    </location>
</feature>
<protein>
    <submittedName>
        <fullName evidence="4">FHA domain-containing protein</fullName>
    </submittedName>
</protein>
<dbReference type="InterPro" id="IPR008984">
    <property type="entry name" value="SMAD_FHA_dom_sf"/>
</dbReference>
<dbReference type="Proteomes" id="UP001058003">
    <property type="component" value="Chromosome"/>
</dbReference>
<dbReference type="Pfam" id="PF00498">
    <property type="entry name" value="FHA"/>
    <property type="match status" value="1"/>
</dbReference>
<evidence type="ECO:0000256" key="1">
    <source>
        <dbReference type="ARBA" id="ARBA00022553"/>
    </source>
</evidence>
<name>A0A9Q9I7J4_9ACTN</name>
<accession>A0A9Q9I7J4</accession>
<dbReference type="SUPFAM" id="SSF49879">
    <property type="entry name" value="SMAD/FHA domain"/>
    <property type="match status" value="1"/>
</dbReference>
<gene>
    <name evidence="4" type="ORF">Daura_28540</name>
</gene>
<feature type="compositionally biased region" description="Low complexity" evidence="2">
    <location>
        <begin position="104"/>
        <end position="128"/>
    </location>
</feature>
<dbReference type="SMART" id="SM00240">
    <property type="entry name" value="FHA"/>
    <property type="match status" value="1"/>
</dbReference>
<feature type="compositionally biased region" description="Low complexity" evidence="2">
    <location>
        <begin position="60"/>
        <end position="85"/>
    </location>
</feature>